<name>A0ABU2FYR7_9EURY</name>
<dbReference type="EMBL" id="JAMQOQ010000001">
    <property type="protein sequence ID" value="MDS0293673.1"/>
    <property type="molecule type" value="Genomic_DNA"/>
</dbReference>
<organism evidence="1 2">
    <name type="scientific">Halogeometricum luteum</name>
    <dbReference type="NCBI Taxonomy" id="2950537"/>
    <lineage>
        <taxon>Archaea</taxon>
        <taxon>Methanobacteriati</taxon>
        <taxon>Methanobacteriota</taxon>
        <taxon>Stenosarchaea group</taxon>
        <taxon>Halobacteria</taxon>
        <taxon>Halobacteriales</taxon>
        <taxon>Haloferacaceae</taxon>
        <taxon>Halogeometricum</taxon>
    </lineage>
</organism>
<evidence type="ECO:0008006" key="3">
    <source>
        <dbReference type="Google" id="ProtNLM"/>
    </source>
</evidence>
<sequence>MTVGADRAQANLLSLAAALVLLTTATVGCVLLANVALAGADTDPDARHAAEALSDRLVAADAPHARRPNVVSATRIRSLTAADADRLAPSVRGRPVRVALGDEVLVERGDPSGVRVRRLVRVERTATRTATVNLSARRRVSPPDRTPSVRISVAARNGTTLTAVRANDRLVLRDPEGLSGDYAFRVSRTAAPTVSFELEGDVGGAEGDVTVRWTATNATVEPLAVTVGD</sequence>
<gene>
    <name evidence="1" type="ORF">NDI79_05730</name>
</gene>
<dbReference type="Proteomes" id="UP001254813">
    <property type="component" value="Unassembled WGS sequence"/>
</dbReference>
<protein>
    <recommendedName>
        <fullName evidence="3">Secreted glycoprotein</fullName>
    </recommendedName>
</protein>
<dbReference type="RefSeq" id="WP_310927483.1">
    <property type="nucleotide sequence ID" value="NZ_JAMQOQ010000001.1"/>
</dbReference>
<accession>A0ABU2FYR7</accession>
<evidence type="ECO:0000313" key="2">
    <source>
        <dbReference type="Proteomes" id="UP001254813"/>
    </source>
</evidence>
<proteinExistence type="predicted"/>
<keyword evidence="2" id="KW-1185">Reference proteome</keyword>
<dbReference type="PROSITE" id="PS51257">
    <property type="entry name" value="PROKAR_LIPOPROTEIN"/>
    <property type="match status" value="1"/>
</dbReference>
<comment type="caution">
    <text evidence="1">The sequence shown here is derived from an EMBL/GenBank/DDBJ whole genome shotgun (WGS) entry which is preliminary data.</text>
</comment>
<reference evidence="1 2" key="1">
    <citation type="submission" date="2022-06" db="EMBL/GenBank/DDBJ databases">
        <title>Halogeometricum sp. a new haloarchaeum isolate from saline soil.</title>
        <authorList>
            <person name="Strakova D."/>
            <person name="Galisteo C."/>
            <person name="Sanchez-Porro C."/>
            <person name="Ventosa A."/>
        </authorList>
    </citation>
    <scope>NUCLEOTIDE SEQUENCE [LARGE SCALE GENOMIC DNA]</scope>
    <source>
        <strain evidence="2">S3BR25-2</strain>
    </source>
</reference>
<dbReference type="Pfam" id="PF23924">
    <property type="entry name" value="DUF7263"/>
    <property type="match status" value="1"/>
</dbReference>
<evidence type="ECO:0000313" key="1">
    <source>
        <dbReference type="EMBL" id="MDS0293673.1"/>
    </source>
</evidence>
<dbReference type="InterPro" id="IPR055687">
    <property type="entry name" value="DUF7263"/>
</dbReference>